<feature type="transmembrane region" description="Helical" evidence="8">
    <location>
        <begin position="319"/>
        <end position="337"/>
    </location>
</feature>
<feature type="non-terminal residue" evidence="10">
    <location>
        <position position="1"/>
    </location>
</feature>
<keyword evidence="3 8" id="KW-0812">Transmembrane</keyword>
<evidence type="ECO:0000259" key="9">
    <source>
        <dbReference type="PROSITE" id="PS51352"/>
    </source>
</evidence>
<dbReference type="RefSeq" id="WP_088496306.1">
    <property type="nucleotide sequence ID" value="NZ_NIVX01000026.1"/>
</dbReference>
<dbReference type="SUPFAM" id="SSF52833">
    <property type="entry name" value="Thioredoxin-like"/>
    <property type="match status" value="1"/>
</dbReference>
<feature type="transmembrane region" description="Helical" evidence="8">
    <location>
        <begin position="143"/>
        <end position="163"/>
    </location>
</feature>
<dbReference type="AlphaFoldDB" id="A0A246ID57"/>
<dbReference type="Pfam" id="PF02683">
    <property type="entry name" value="DsbD_TM"/>
    <property type="match status" value="1"/>
</dbReference>
<keyword evidence="6 8" id="KW-0472">Membrane</keyword>
<dbReference type="NCBIfam" id="NF001419">
    <property type="entry name" value="PRK00293.1"/>
    <property type="match status" value="1"/>
</dbReference>
<evidence type="ECO:0000313" key="10">
    <source>
        <dbReference type="EMBL" id="OWQ77962.1"/>
    </source>
</evidence>
<dbReference type="PROSITE" id="PS51352">
    <property type="entry name" value="THIOREDOXIN_2"/>
    <property type="match status" value="1"/>
</dbReference>
<keyword evidence="2" id="KW-1003">Cell membrane</keyword>
<dbReference type="InterPro" id="IPR035671">
    <property type="entry name" value="DsbD_gamma"/>
</dbReference>
<dbReference type="PANTHER" id="PTHR32234">
    <property type="entry name" value="THIOL:DISULFIDE INTERCHANGE PROTEIN DSBD"/>
    <property type="match status" value="1"/>
</dbReference>
<dbReference type="PANTHER" id="PTHR32234:SF0">
    <property type="entry name" value="THIOL:DISULFIDE INTERCHANGE PROTEIN DSBD"/>
    <property type="match status" value="1"/>
</dbReference>
<evidence type="ECO:0000256" key="6">
    <source>
        <dbReference type="ARBA" id="ARBA00023136"/>
    </source>
</evidence>
<sequence>IYTGDMLSLGIRDADGQSPKLRWQGCAEAGVCYPPQEVLLDLPVGALGAAARELMPPLPAAEAPSAGSLSDVEADAGGLDGAGGDQLTARMLADSGVLTAIATFFGLGLLLAFTPCSLPMIPIVSTVVVGTQAKPARALVLSLSYILAMAISYAVVGVAAGLAGSNLQAALQSPWLLSAFAALFLLLAASLFGLFPLQIPATVAGKLNSLGGGQKGGSLWGAALLGVLSALLVGPCMTAPLAGALLYIGQSGSAVQGGLALFALGLGMGLPLLGIAVFGAHILPRPGAWMERVQIVFGYMMLAVAVLMLSRFLHPTASLALWAVWGFSLAAGLWVWARSSPLPGAAAAGLMTLALLSGAWSAVMVFGVAKGGVDPWHPLPERIEAAPAEPVLAVVTPKTDAQVAEAIVKASAAGKWTVIDFYADWCVSCHVMDREVFGDSQVASRLQGAVFLRPDVTANDGADQALLKEWGVLGPPTVILVGPDGRERRSLRTVGEVSASDFLQTLDGAGL</sequence>
<dbReference type="CDD" id="cd02953">
    <property type="entry name" value="DsbDgamma"/>
    <property type="match status" value="1"/>
</dbReference>
<dbReference type="Pfam" id="PF13899">
    <property type="entry name" value="Thioredoxin_7"/>
    <property type="match status" value="1"/>
</dbReference>
<dbReference type="Proteomes" id="UP000197090">
    <property type="component" value="Unassembled WGS sequence"/>
</dbReference>
<dbReference type="GO" id="GO:0005886">
    <property type="term" value="C:plasma membrane"/>
    <property type="evidence" value="ECO:0007669"/>
    <property type="project" value="UniProtKB-SubCell"/>
</dbReference>
<dbReference type="GO" id="GO:0015035">
    <property type="term" value="F:protein-disulfide reductase activity"/>
    <property type="evidence" value="ECO:0007669"/>
    <property type="project" value="TreeGrafter"/>
</dbReference>
<name>A0A246ID57_STEMA</name>
<dbReference type="InterPro" id="IPR036249">
    <property type="entry name" value="Thioredoxin-like_sf"/>
</dbReference>
<organism evidence="10 11">
    <name type="scientific">Stenotrophomonas maltophilia</name>
    <name type="common">Pseudomonas maltophilia</name>
    <name type="synonym">Xanthomonas maltophilia</name>
    <dbReference type="NCBI Taxonomy" id="40324"/>
    <lineage>
        <taxon>Bacteria</taxon>
        <taxon>Pseudomonadati</taxon>
        <taxon>Pseudomonadota</taxon>
        <taxon>Gammaproteobacteria</taxon>
        <taxon>Lysobacterales</taxon>
        <taxon>Lysobacteraceae</taxon>
        <taxon>Stenotrophomonas</taxon>
        <taxon>Stenotrophomonas maltophilia group</taxon>
    </lineage>
</organism>
<evidence type="ECO:0000256" key="8">
    <source>
        <dbReference type="SAM" id="Phobius"/>
    </source>
</evidence>
<dbReference type="SUPFAM" id="SSF74863">
    <property type="entry name" value="Thiol:disulfide interchange protein DsbD, N-terminal domain (DsbD-alpha)"/>
    <property type="match status" value="1"/>
</dbReference>
<feature type="domain" description="Thioredoxin" evidence="9">
    <location>
        <begin position="385"/>
        <end position="511"/>
    </location>
</feature>
<evidence type="ECO:0000256" key="5">
    <source>
        <dbReference type="ARBA" id="ARBA00022989"/>
    </source>
</evidence>
<comment type="subcellular location">
    <subcellularLocation>
        <location evidence="1">Cell membrane</location>
        <topology evidence="1">Multi-pass membrane protein</topology>
    </subcellularLocation>
</comment>
<reference evidence="10 11" key="1">
    <citation type="submission" date="2017-06" db="EMBL/GenBank/DDBJ databases">
        <authorList>
            <person name="Kim H.J."/>
            <person name="Triplett B.A."/>
        </authorList>
    </citation>
    <scope>NUCLEOTIDE SEQUENCE [LARGE SCALE GENOMIC DNA]</scope>
    <source>
        <strain evidence="10 11">594</strain>
    </source>
</reference>
<evidence type="ECO:0000256" key="3">
    <source>
        <dbReference type="ARBA" id="ARBA00022692"/>
    </source>
</evidence>
<evidence type="ECO:0000256" key="4">
    <source>
        <dbReference type="ARBA" id="ARBA00022748"/>
    </source>
</evidence>
<feature type="transmembrane region" description="Helical" evidence="8">
    <location>
        <begin position="219"/>
        <end position="247"/>
    </location>
</feature>
<feature type="transmembrane region" description="Helical" evidence="8">
    <location>
        <begin position="295"/>
        <end position="312"/>
    </location>
</feature>
<dbReference type="Gene3D" id="2.60.40.1250">
    <property type="entry name" value="Thiol:disulfide interchange protein DsbD, N-terminal domain"/>
    <property type="match status" value="1"/>
</dbReference>
<dbReference type="GO" id="GO:0045454">
    <property type="term" value="P:cell redox homeostasis"/>
    <property type="evidence" value="ECO:0007669"/>
    <property type="project" value="TreeGrafter"/>
</dbReference>
<proteinExistence type="predicted"/>
<comment type="caution">
    <text evidence="10">The sequence shown here is derived from an EMBL/GenBank/DDBJ whole genome shotgun (WGS) entry which is preliminary data.</text>
</comment>
<evidence type="ECO:0000313" key="11">
    <source>
        <dbReference type="Proteomes" id="UP000197090"/>
    </source>
</evidence>
<feature type="transmembrane region" description="Helical" evidence="8">
    <location>
        <begin position="175"/>
        <end position="199"/>
    </location>
</feature>
<feature type="transmembrane region" description="Helical" evidence="8">
    <location>
        <begin position="259"/>
        <end position="283"/>
    </location>
</feature>
<feature type="transmembrane region" description="Helical" evidence="8">
    <location>
        <begin position="97"/>
        <end position="123"/>
    </location>
</feature>
<evidence type="ECO:0000256" key="1">
    <source>
        <dbReference type="ARBA" id="ARBA00004651"/>
    </source>
</evidence>
<gene>
    <name evidence="10" type="ORF">CEE63_02820</name>
</gene>
<dbReference type="PROSITE" id="PS00194">
    <property type="entry name" value="THIOREDOXIN_1"/>
    <property type="match status" value="1"/>
</dbReference>
<evidence type="ECO:0000256" key="2">
    <source>
        <dbReference type="ARBA" id="ARBA00022475"/>
    </source>
</evidence>
<dbReference type="GO" id="GO:0017004">
    <property type="term" value="P:cytochrome complex assembly"/>
    <property type="evidence" value="ECO:0007669"/>
    <property type="project" value="UniProtKB-KW"/>
</dbReference>
<keyword evidence="5 8" id="KW-1133">Transmembrane helix</keyword>
<evidence type="ECO:0000256" key="7">
    <source>
        <dbReference type="ARBA" id="ARBA00023284"/>
    </source>
</evidence>
<dbReference type="Gene3D" id="3.40.30.10">
    <property type="entry name" value="Glutaredoxin"/>
    <property type="match status" value="1"/>
</dbReference>
<accession>A0A246ID57</accession>
<dbReference type="EMBL" id="NIVX01000026">
    <property type="protein sequence ID" value="OWQ77962.1"/>
    <property type="molecule type" value="Genomic_DNA"/>
</dbReference>
<feature type="transmembrane region" description="Helical" evidence="8">
    <location>
        <begin position="343"/>
        <end position="369"/>
    </location>
</feature>
<dbReference type="InterPro" id="IPR013766">
    <property type="entry name" value="Thioredoxin_domain"/>
</dbReference>
<dbReference type="InterPro" id="IPR036929">
    <property type="entry name" value="DsbDN_sf"/>
</dbReference>
<dbReference type="InterPro" id="IPR003834">
    <property type="entry name" value="Cyt_c_assmbl_TM_dom"/>
</dbReference>
<keyword evidence="4" id="KW-0201">Cytochrome c-type biogenesis</keyword>
<protein>
    <submittedName>
        <fullName evidence="10">Thiol:disulfide interchange protein</fullName>
    </submittedName>
</protein>
<dbReference type="InterPro" id="IPR017937">
    <property type="entry name" value="Thioredoxin_CS"/>
</dbReference>
<keyword evidence="7" id="KW-0676">Redox-active center</keyword>